<dbReference type="PANTHER" id="PTHR22576">
    <property type="entry name" value="MUCOSA ASSOCIATED LYMPHOID TISSUE LYMPHOMA TRANSLOCATION PROTEIN 1/PARACASPASE"/>
    <property type="match status" value="1"/>
</dbReference>
<dbReference type="Gene3D" id="3.40.50.1460">
    <property type="match status" value="1"/>
</dbReference>
<dbReference type="PROSITE" id="PS50207">
    <property type="entry name" value="CASPASE_P10"/>
    <property type="match status" value="1"/>
</dbReference>
<sequence length="254" mass="29335">QISSTRISDLENEKSELRSLLEETKSQLKALQQQQQTIDGHSEGTIFLFNYVDFLDSRNKRNGAERDSDNIMKSFSKLGYKIYTHTNYTFEETLAKFEEIQKDCTLANLIIMILSHGTNRYSFMTSDERNIDLDKLRRMFTNSACPSLKGKSKIFMANFCRGDRIEHVHDACVTPSSYEPPHNMVTIHAATEGIKAVRDQKKGSIFVLSLCKIINEQPELELREIFNELYRQMNEAGGTTPMWEGFPPIDEFYF</sequence>
<feature type="domain" description="Caspase family p10" evidence="4">
    <location>
        <begin position="183"/>
        <end position="216"/>
    </location>
</feature>
<evidence type="ECO:0000259" key="4">
    <source>
        <dbReference type="PROSITE" id="PS50207"/>
    </source>
</evidence>
<accession>A0AAV2QYY2</accession>
<gene>
    <name evidence="6" type="ORF">MNOR_LOCUS17819</name>
</gene>
<dbReference type="InterPro" id="IPR015917">
    <property type="entry name" value="Pept_C14A"/>
</dbReference>
<name>A0AAV2QYY2_MEGNR</name>
<dbReference type="Proteomes" id="UP001497623">
    <property type="component" value="Unassembled WGS sequence"/>
</dbReference>
<feature type="non-terminal residue" evidence="6">
    <location>
        <position position="1"/>
    </location>
</feature>
<evidence type="ECO:0000259" key="5">
    <source>
        <dbReference type="PROSITE" id="PS50208"/>
    </source>
</evidence>
<protein>
    <submittedName>
        <fullName evidence="6">Uncharacterized protein</fullName>
    </submittedName>
</protein>
<dbReference type="EMBL" id="CAXKWB010012439">
    <property type="protein sequence ID" value="CAL4104626.1"/>
    <property type="molecule type" value="Genomic_DNA"/>
</dbReference>
<comment type="similarity">
    <text evidence="1 2">Belongs to the peptidase C14A family.</text>
</comment>
<evidence type="ECO:0000313" key="6">
    <source>
        <dbReference type="EMBL" id="CAL4104626.1"/>
    </source>
</evidence>
<dbReference type="PRINTS" id="PR00376">
    <property type="entry name" value="IL1BCENZYME"/>
</dbReference>
<evidence type="ECO:0000256" key="1">
    <source>
        <dbReference type="ARBA" id="ARBA00010134"/>
    </source>
</evidence>
<feature type="coiled-coil region" evidence="3">
    <location>
        <begin position="7"/>
        <end position="34"/>
    </location>
</feature>
<dbReference type="InterPro" id="IPR001309">
    <property type="entry name" value="Pept_C14_p20"/>
</dbReference>
<dbReference type="GO" id="GO:0006508">
    <property type="term" value="P:proteolysis"/>
    <property type="evidence" value="ECO:0007669"/>
    <property type="project" value="InterPro"/>
</dbReference>
<evidence type="ECO:0000256" key="2">
    <source>
        <dbReference type="RuleBase" id="RU003971"/>
    </source>
</evidence>
<dbReference type="SMART" id="SM00115">
    <property type="entry name" value="CASc"/>
    <property type="match status" value="1"/>
</dbReference>
<proteinExistence type="inferred from homology"/>
<dbReference type="InterPro" id="IPR011600">
    <property type="entry name" value="Pept_C14_caspase"/>
</dbReference>
<dbReference type="PANTHER" id="PTHR22576:SF41">
    <property type="entry name" value="CASPASE 14, APOPTOSIS-RELATED CYSTEINE PEPTIDASE"/>
    <property type="match status" value="1"/>
</dbReference>
<dbReference type="Pfam" id="PF00656">
    <property type="entry name" value="Peptidase_C14"/>
    <property type="match status" value="1"/>
</dbReference>
<keyword evidence="7" id="KW-1185">Reference proteome</keyword>
<dbReference type="InterPro" id="IPR029030">
    <property type="entry name" value="Caspase-like_dom_sf"/>
</dbReference>
<organism evidence="6 7">
    <name type="scientific">Meganyctiphanes norvegica</name>
    <name type="common">Northern krill</name>
    <name type="synonym">Thysanopoda norvegica</name>
    <dbReference type="NCBI Taxonomy" id="48144"/>
    <lineage>
        <taxon>Eukaryota</taxon>
        <taxon>Metazoa</taxon>
        <taxon>Ecdysozoa</taxon>
        <taxon>Arthropoda</taxon>
        <taxon>Crustacea</taxon>
        <taxon>Multicrustacea</taxon>
        <taxon>Malacostraca</taxon>
        <taxon>Eumalacostraca</taxon>
        <taxon>Eucarida</taxon>
        <taxon>Euphausiacea</taxon>
        <taxon>Euphausiidae</taxon>
        <taxon>Meganyctiphanes</taxon>
    </lineage>
</organism>
<dbReference type="SUPFAM" id="SSF52129">
    <property type="entry name" value="Caspase-like"/>
    <property type="match status" value="1"/>
</dbReference>
<dbReference type="InterPro" id="IPR052039">
    <property type="entry name" value="Caspase-related_regulators"/>
</dbReference>
<dbReference type="InterPro" id="IPR002138">
    <property type="entry name" value="Pept_C14_p10"/>
</dbReference>
<comment type="caution">
    <text evidence="6">The sequence shown here is derived from an EMBL/GenBank/DDBJ whole genome shotgun (WGS) entry which is preliminary data.</text>
</comment>
<dbReference type="GO" id="GO:0004197">
    <property type="term" value="F:cysteine-type endopeptidase activity"/>
    <property type="evidence" value="ECO:0007669"/>
    <property type="project" value="InterPro"/>
</dbReference>
<evidence type="ECO:0000256" key="3">
    <source>
        <dbReference type="SAM" id="Coils"/>
    </source>
</evidence>
<dbReference type="AlphaFoldDB" id="A0AAV2QYY2"/>
<dbReference type="PROSITE" id="PS50208">
    <property type="entry name" value="CASPASE_P20"/>
    <property type="match status" value="1"/>
</dbReference>
<feature type="domain" description="Caspase family p20" evidence="5">
    <location>
        <begin position="42"/>
        <end position="164"/>
    </location>
</feature>
<evidence type="ECO:0000313" key="7">
    <source>
        <dbReference type="Proteomes" id="UP001497623"/>
    </source>
</evidence>
<keyword evidence="3" id="KW-0175">Coiled coil</keyword>
<reference evidence="6 7" key="1">
    <citation type="submission" date="2024-05" db="EMBL/GenBank/DDBJ databases">
        <authorList>
            <person name="Wallberg A."/>
        </authorList>
    </citation>
    <scope>NUCLEOTIDE SEQUENCE [LARGE SCALE GENOMIC DNA]</scope>
</reference>